<dbReference type="GO" id="GO:0061630">
    <property type="term" value="F:ubiquitin protein ligase activity"/>
    <property type="evidence" value="ECO:0007669"/>
    <property type="project" value="UniProtKB-EC"/>
</dbReference>
<comment type="catalytic activity">
    <reaction evidence="1">
        <text>[E2 ubiquitin-conjugating enzyme]-S-ubiquitinyl-L-cysteine + [acceptor protein]-L-lysine = [E2 ubiquitin-conjugating enzyme]-L-cysteine + [acceptor protein]-N(6)-ubiquitinyl-L-lysine.</text>
        <dbReference type="EC" id="2.3.2.31"/>
    </reaction>
</comment>
<dbReference type="CDD" id="cd20335">
    <property type="entry name" value="BRcat_RBR"/>
    <property type="match status" value="1"/>
</dbReference>
<dbReference type="EMBL" id="CP099424">
    <property type="protein sequence ID" value="USW55388.1"/>
    <property type="molecule type" value="Genomic_DNA"/>
</dbReference>
<evidence type="ECO:0000256" key="2">
    <source>
        <dbReference type="ARBA" id="ARBA00012251"/>
    </source>
</evidence>
<keyword evidence="5" id="KW-0677">Repeat</keyword>
<gene>
    <name evidence="13" type="ORF">Slin15195_G087070</name>
</gene>
<evidence type="ECO:0000313" key="14">
    <source>
        <dbReference type="Proteomes" id="UP001056384"/>
    </source>
</evidence>
<keyword evidence="4" id="KW-0479">Metal-binding</keyword>
<name>A0A9Q9AY69_9PEZI</name>
<dbReference type="PROSITE" id="PS51873">
    <property type="entry name" value="TRIAD"/>
    <property type="match status" value="1"/>
</dbReference>
<dbReference type="InterPro" id="IPR013083">
    <property type="entry name" value="Znf_RING/FYVE/PHD"/>
</dbReference>
<dbReference type="GO" id="GO:0008270">
    <property type="term" value="F:zinc ion binding"/>
    <property type="evidence" value="ECO:0007669"/>
    <property type="project" value="UniProtKB-KW"/>
</dbReference>
<reference evidence="13" key="1">
    <citation type="submission" date="2022-06" db="EMBL/GenBank/DDBJ databases">
        <title>Complete genome sequences of two strains of the flax pathogen Septoria linicola.</title>
        <authorList>
            <person name="Lapalu N."/>
            <person name="Simon A."/>
            <person name="Demenou B."/>
            <person name="Paumier D."/>
            <person name="Guillot M.-P."/>
            <person name="Gout L."/>
            <person name="Valade R."/>
        </authorList>
    </citation>
    <scope>NUCLEOTIDE SEQUENCE</scope>
    <source>
        <strain evidence="13">SE15195</strain>
    </source>
</reference>
<feature type="compositionally biased region" description="Basic residues" evidence="10">
    <location>
        <begin position="30"/>
        <end position="41"/>
    </location>
</feature>
<dbReference type="PROSITE" id="PS50089">
    <property type="entry name" value="ZF_RING_2"/>
    <property type="match status" value="1"/>
</dbReference>
<evidence type="ECO:0000256" key="10">
    <source>
        <dbReference type="SAM" id="MobiDB-lite"/>
    </source>
</evidence>
<evidence type="ECO:0000256" key="4">
    <source>
        <dbReference type="ARBA" id="ARBA00022723"/>
    </source>
</evidence>
<evidence type="ECO:0000256" key="6">
    <source>
        <dbReference type="ARBA" id="ARBA00022771"/>
    </source>
</evidence>
<feature type="compositionally biased region" description="Polar residues" evidence="10">
    <location>
        <begin position="67"/>
        <end position="86"/>
    </location>
</feature>
<evidence type="ECO:0000259" key="12">
    <source>
        <dbReference type="PROSITE" id="PS51873"/>
    </source>
</evidence>
<evidence type="ECO:0000256" key="8">
    <source>
        <dbReference type="ARBA" id="ARBA00022833"/>
    </source>
</evidence>
<keyword evidence="8" id="KW-0862">Zinc</keyword>
<accession>A0A9Q9AY69</accession>
<dbReference type="CDD" id="cd20336">
    <property type="entry name" value="Rcat_RBR"/>
    <property type="match status" value="1"/>
</dbReference>
<dbReference type="Proteomes" id="UP001056384">
    <property type="component" value="Chromosome 7"/>
</dbReference>
<evidence type="ECO:0000256" key="1">
    <source>
        <dbReference type="ARBA" id="ARBA00001798"/>
    </source>
</evidence>
<dbReference type="PANTHER" id="PTHR11685">
    <property type="entry name" value="RBR FAMILY RING FINGER AND IBR DOMAIN-CONTAINING"/>
    <property type="match status" value="1"/>
</dbReference>
<sequence>MKTMRARFAKNAENPTQEVHEGSQADPTVHKRSNAKLHRQSRSSVGLDSQNASQQQVGPLNPASPAGNINRQGSMQSQSVASESGEQQYEVVMVPMGMYGFREERRPIKAKKVASIQDATKRSRFSVFGGKKKSQQGGHAANVNASQADIVASGGMNGLVADSVIALSSKATAQSKADASHNDPWQNAGSAQENRAADQSIPRMPVVGKGKQPAIANGDWDEFDQQQLREYLAVSSLLQRTESVSPVDSGIGMEDDDNNTWHSAKSRASVDPHSAGYRRVSQLDADEDGMAKVLALEAALKAEMELRQQEWEDRLRAIALQKEQELERLRIEQLDRQHALEMQRQEEARLAAEEAERNRPRECVCCGDAKPPLDFPAKPATNSCEHDSRTCTECMHSWMAAEFETKGTEDLKCPECPCKLSYDDIHTCSSAATFQSYEKMLTRNALSQLDEFAWCLSPTCDSGQLNIENESGAFMECAECGYKQCLTHKCAWHTGETCEKYEYRTSGAKARDEEKATQAMLDEVSKKCPGPTCGWRIQKTDGCDHIKCKMCKFEFCWECLASHKEIKKVGNTAHQTWCSASARRTYHAQAWDNETNMPASWA</sequence>
<dbReference type="GO" id="GO:0016567">
    <property type="term" value="P:protein ubiquitination"/>
    <property type="evidence" value="ECO:0007669"/>
    <property type="project" value="InterPro"/>
</dbReference>
<organism evidence="13 14">
    <name type="scientific">Septoria linicola</name>
    <dbReference type="NCBI Taxonomy" id="215465"/>
    <lineage>
        <taxon>Eukaryota</taxon>
        <taxon>Fungi</taxon>
        <taxon>Dikarya</taxon>
        <taxon>Ascomycota</taxon>
        <taxon>Pezizomycotina</taxon>
        <taxon>Dothideomycetes</taxon>
        <taxon>Dothideomycetidae</taxon>
        <taxon>Mycosphaerellales</taxon>
        <taxon>Mycosphaerellaceae</taxon>
        <taxon>Septoria</taxon>
    </lineage>
</organism>
<feature type="domain" description="RING-type" evidence="11">
    <location>
        <begin position="363"/>
        <end position="416"/>
    </location>
</feature>
<feature type="compositionally biased region" description="Polar residues" evidence="10">
    <location>
        <begin position="175"/>
        <end position="193"/>
    </location>
</feature>
<dbReference type="Gene3D" id="1.20.120.1750">
    <property type="match status" value="1"/>
</dbReference>
<evidence type="ECO:0000256" key="9">
    <source>
        <dbReference type="PROSITE-ProRule" id="PRU00175"/>
    </source>
</evidence>
<protein>
    <recommendedName>
        <fullName evidence="2">RBR-type E3 ubiquitin transferase</fullName>
        <ecNumber evidence="2">2.3.2.31</ecNumber>
    </recommendedName>
</protein>
<feature type="region of interest" description="Disordered" evidence="10">
    <location>
        <begin position="1"/>
        <end position="86"/>
    </location>
</feature>
<keyword evidence="3" id="KW-0808">Transferase</keyword>
<keyword evidence="6 9" id="KW-0863">Zinc-finger</keyword>
<dbReference type="InterPro" id="IPR044066">
    <property type="entry name" value="TRIAD_supradom"/>
</dbReference>
<evidence type="ECO:0000259" key="11">
    <source>
        <dbReference type="PROSITE" id="PS50089"/>
    </source>
</evidence>
<feature type="region of interest" description="Disordered" evidence="10">
    <location>
        <begin position="175"/>
        <end position="201"/>
    </location>
</feature>
<keyword evidence="14" id="KW-1185">Reference proteome</keyword>
<dbReference type="OrthoDB" id="1431934at2759"/>
<dbReference type="SUPFAM" id="SSF57850">
    <property type="entry name" value="RING/U-box"/>
    <property type="match status" value="2"/>
</dbReference>
<proteinExistence type="predicted"/>
<dbReference type="Pfam" id="PF01485">
    <property type="entry name" value="IBR"/>
    <property type="match status" value="2"/>
</dbReference>
<evidence type="ECO:0000256" key="7">
    <source>
        <dbReference type="ARBA" id="ARBA00022786"/>
    </source>
</evidence>
<dbReference type="AlphaFoldDB" id="A0A9Q9AY69"/>
<dbReference type="SMART" id="SM00647">
    <property type="entry name" value="IBR"/>
    <property type="match status" value="2"/>
</dbReference>
<feature type="compositionally biased region" description="Polar residues" evidence="10">
    <location>
        <begin position="42"/>
        <end position="58"/>
    </location>
</feature>
<dbReference type="EC" id="2.3.2.31" evidence="2"/>
<evidence type="ECO:0000256" key="5">
    <source>
        <dbReference type="ARBA" id="ARBA00022737"/>
    </source>
</evidence>
<feature type="domain" description="RING-type" evidence="12">
    <location>
        <begin position="359"/>
        <end position="578"/>
    </location>
</feature>
<dbReference type="InterPro" id="IPR002867">
    <property type="entry name" value="IBR_dom"/>
</dbReference>
<dbReference type="InterPro" id="IPR001841">
    <property type="entry name" value="Znf_RING"/>
</dbReference>
<keyword evidence="7" id="KW-0833">Ubl conjugation pathway</keyword>
<evidence type="ECO:0000256" key="3">
    <source>
        <dbReference type="ARBA" id="ARBA00022679"/>
    </source>
</evidence>
<dbReference type="InterPro" id="IPR031127">
    <property type="entry name" value="E3_UB_ligase_RBR"/>
</dbReference>
<dbReference type="Gene3D" id="3.30.40.10">
    <property type="entry name" value="Zinc/RING finger domain, C3HC4 (zinc finger)"/>
    <property type="match status" value="1"/>
</dbReference>
<evidence type="ECO:0000313" key="13">
    <source>
        <dbReference type="EMBL" id="USW55388.1"/>
    </source>
</evidence>